<protein>
    <submittedName>
        <fullName evidence="1">Uncharacterized protein</fullName>
    </submittedName>
</protein>
<dbReference type="AlphaFoldDB" id="A0AAW2JI61"/>
<evidence type="ECO:0000313" key="1">
    <source>
        <dbReference type="EMBL" id="KAL0293243.1"/>
    </source>
</evidence>
<gene>
    <name evidence="1" type="ORF">Sangu_3242100</name>
</gene>
<proteinExistence type="predicted"/>
<name>A0AAW2JI61_9LAMI</name>
<dbReference type="EMBL" id="JACGWK010001061">
    <property type="protein sequence ID" value="KAL0293243.1"/>
    <property type="molecule type" value="Genomic_DNA"/>
</dbReference>
<sequence>MARTITTGCENLRIVLYFENQDYVLEKLLRMALPEGSSPEERVTFDKWLKDNRKVPIIILVSMTNEIQKQYDRLDDIPSLMLRMKEDYVVPDWYIRYY</sequence>
<comment type="caution">
    <text evidence="1">The sequence shown here is derived from an EMBL/GenBank/DDBJ whole genome shotgun (WGS) entry which is preliminary data.</text>
</comment>
<accession>A0AAW2JI61</accession>
<organism evidence="1">
    <name type="scientific">Sesamum angustifolium</name>
    <dbReference type="NCBI Taxonomy" id="2727405"/>
    <lineage>
        <taxon>Eukaryota</taxon>
        <taxon>Viridiplantae</taxon>
        <taxon>Streptophyta</taxon>
        <taxon>Embryophyta</taxon>
        <taxon>Tracheophyta</taxon>
        <taxon>Spermatophyta</taxon>
        <taxon>Magnoliopsida</taxon>
        <taxon>eudicotyledons</taxon>
        <taxon>Gunneridae</taxon>
        <taxon>Pentapetalae</taxon>
        <taxon>asterids</taxon>
        <taxon>lamiids</taxon>
        <taxon>Lamiales</taxon>
        <taxon>Pedaliaceae</taxon>
        <taxon>Sesamum</taxon>
    </lineage>
</organism>
<reference evidence="1" key="1">
    <citation type="submission" date="2020-06" db="EMBL/GenBank/DDBJ databases">
        <authorList>
            <person name="Li T."/>
            <person name="Hu X."/>
            <person name="Zhang T."/>
            <person name="Song X."/>
            <person name="Zhang H."/>
            <person name="Dai N."/>
            <person name="Sheng W."/>
            <person name="Hou X."/>
            <person name="Wei L."/>
        </authorList>
    </citation>
    <scope>NUCLEOTIDE SEQUENCE</scope>
    <source>
        <strain evidence="1">G01</strain>
        <tissue evidence="1">Leaf</tissue>
    </source>
</reference>
<reference evidence="1" key="2">
    <citation type="journal article" date="2024" name="Plant">
        <title>Genomic evolution and insights into agronomic trait innovations of Sesamum species.</title>
        <authorList>
            <person name="Miao H."/>
            <person name="Wang L."/>
            <person name="Qu L."/>
            <person name="Liu H."/>
            <person name="Sun Y."/>
            <person name="Le M."/>
            <person name="Wang Q."/>
            <person name="Wei S."/>
            <person name="Zheng Y."/>
            <person name="Lin W."/>
            <person name="Duan Y."/>
            <person name="Cao H."/>
            <person name="Xiong S."/>
            <person name="Wang X."/>
            <person name="Wei L."/>
            <person name="Li C."/>
            <person name="Ma Q."/>
            <person name="Ju M."/>
            <person name="Zhao R."/>
            <person name="Li G."/>
            <person name="Mu C."/>
            <person name="Tian Q."/>
            <person name="Mei H."/>
            <person name="Zhang T."/>
            <person name="Gao T."/>
            <person name="Zhang H."/>
        </authorList>
    </citation>
    <scope>NUCLEOTIDE SEQUENCE</scope>
    <source>
        <strain evidence="1">G01</strain>
    </source>
</reference>